<dbReference type="InterPro" id="IPR046757">
    <property type="entry name" value="YL1_N"/>
</dbReference>
<dbReference type="Pfam" id="PF05764">
    <property type="entry name" value="YL1"/>
    <property type="match status" value="1"/>
</dbReference>
<evidence type="ECO:0000259" key="2">
    <source>
        <dbReference type="Pfam" id="PF05764"/>
    </source>
</evidence>
<proteinExistence type="predicted"/>
<dbReference type="EMBL" id="KN839913">
    <property type="protein sequence ID" value="KIJ58721.1"/>
    <property type="molecule type" value="Genomic_DNA"/>
</dbReference>
<dbReference type="PANTHER" id="PTHR13275:SF4">
    <property type="entry name" value="VACUOLAR PROTEIN SORTING-ASSOCIATED PROTEIN 72 HOMOLOG"/>
    <property type="match status" value="1"/>
</dbReference>
<evidence type="ECO:0000256" key="1">
    <source>
        <dbReference type="SAM" id="MobiDB-lite"/>
    </source>
</evidence>
<dbReference type="OrthoDB" id="78296at2759"/>
<dbReference type="AlphaFoldDB" id="A0A0C9W7B2"/>
<sequence>MELALAELALEEPEVEEDLDFINDKDPVAYRAFHYLTEEEDVFESDFASTDEEAAQEDVDAGDKAVQDEERRERKTARSRVEKATALAHARQRVTFNPEASSSQPKPKPAQKIKRRVSLGVAVNAETGEIIEGSPRGTSGKRHSQRRHTIMNTSATVSRMKDAEVKRAAVPKKTKVITRAPTQDELIASALDTEEVNIIEHRDYLRLEDEKRARARLVRRSIEGPVLRWISKKEIVKVPVPPPPPPPLPPTQTLASHYSFVYTPAAGPVGGSGSTGASGRQPY</sequence>
<evidence type="ECO:0000313" key="3">
    <source>
        <dbReference type="EMBL" id="KIJ58721.1"/>
    </source>
</evidence>
<accession>A0A0C9W7B2</accession>
<dbReference type="GO" id="GO:0005634">
    <property type="term" value="C:nucleus"/>
    <property type="evidence" value="ECO:0007669"/>
    <property type="project" value="TreeGrafter"/>
</dbReference>
<feature type="region of interest" description="Disordered" evidence="1">
    <location>
        <begin position="43"/>
        <end position="116"/>
    </location>
</feature>
<evidence type="ECO:0000313" key="4">
    <source>
        <dbReference type="Proteomes" id="UP000053820"/>
    </source>
</evidence>
<feature type="domain" description="Vps72/YL1 N-terminal" evidence="2">
    <location>
        <begin position="14"/>
        <end position="231"/>
    </location>
</feature>
<organism evidence="3 4">
    <name type="scientific">Hydnomerulius pinastri MD-312</name>
    <dbReference type="NCBI Taxonomy" id="994086"/>
    <lineage>
        <taxon>Eukaryota</taxon>
        <taxon>Fungi</taxon>
        <taxon>Dikarya</taxon>
        <taxon>Basidiomycota</taxon>
        <taxon>Agaricomycotina</taxon>
        <taxon>Agaricomycetes</taxon>
        <taxon>Agaricomycetidae</taxon>
        <taxon>Boletales</taxon>
        <taxon>Boletales incertae sedis</taxon>
        <taxon>Leucogyrophana</taxon>
    </lineage>
</organism>
<feature type="compositionally biased region" description="Acidic residues" evidence="1">
    <location>
        <begin position="43"/>
        <end position="60"/>
    </location>
</feature>
<name>A0A0C9W7B2_9AGAM</name>
<protein>
    <recommendedName>
        <fullName evidence="2">Vps72/YL1 N-terminal domain-containing protein</fullName>
    </recommendedName>
</protein>
<gene>
    <name evidence="3" type="ORF">HYDPIDRAFT_171155</name>
</gene>
<feature type="compositionally biased region" description="Polar residues" evidence="1">
    <location>
        <begin position="94"/>
        <end position="105"/>
    </location>
</feature>
<reference evidence="3 4" key="1">
    <citation type="submission" date="2014-04" db="EMBL/GenBank/DDBJ databases">
        <title>Evolutionary Origins and Diversification of the Mycorrhizal Mutualists.</title>
        <authorList>
            <consortium name="DOE Joint Genome Institute"/>
            <consortium name="Mycorrhizal Genomics Consortium"/>
            <person name="Kohler A."/>
            <person name="Kuo A."/>
            <person name="Nagy L.G."/>
            <person name="Floudas D."/>
            <person name="Copeland A."/>
            <person name="Barry K.W."/>
            <person name="Cichocki N."/>
            <person name="Veneault-Fourrey C."/>
            <person name="LaButti K."/>
            <person name="Lindquist E.A."/>
            <person name="Lipzen A."/>
            <person name="Lundell T."/>
            <person name="Morin E."/>
            <person name="Murat C."/>
            <person name="Riley R."/>
            <person name="Ohm R."/>
            <person name="Sun H."/>
            <person name="Tunlid A."/>
            <person name="Henrissat B."/>
            <person name="Grigoriev I.V."/>
            <person name="Hibbett D.S."/>
            <person name="Martin F."/>
        </authorList>
    </citation>
    <scope>NUCLEOTIDE SEQUENCE [LARGE SCALE GENOMIC DNA]</scope>
    <source>
        <strain evidence="3 4">MD-312</strain>
    </source>
</reference>
<dbReference type="Proteomes" id="UP000053820">
    <property type="component" value="Unassembled WGS sequence"/>
</dbReference>
<keyword evidence="4" id="KW-1185">Reference proteome</keyword>
<feature type="non-terminal residue" evidence="3">
    <location>
        <position position="1"/>
    </location>
</feature>
<dbReference type="PANTHER" id="PTHR13275">
    <property type="entry name" value="YL-1 PROTEIN TRANSCRIPTION FACTOR-LIKE 1"/>
    <property type="match status" value="1"/>
</dbReference>
<dbReference type="HOGENOM" id="CLU_985345_0_0_1"/>
<feature type="compositionally biased region" description="Basic and acidic residues" evidence="1">
    <location>
        <begin position="61"/>
        <end position="73"/>
    </location>
</feature>